<dbReference type="Pfam" id="PF17389">
    <property type="entry name" value="Bac_rhamnosid6H"/>
    <property type="match status" value="1"/>
</dbReference>
<proteinExistence type="predicted"/>
<evidence type="ECO:0000313" key="2">
    <source>
        <dbReference type="EMBL" id="MPM97991.1"/>
    </source>
</evidence>
<dbReference type="PANTHER" id="PTHR34987:SF6">
    <property type="entry name" value="ALPHA-L-RHAMNOSIDASE SIX-HAIRPIN GLYCOSIDASE DOMAIN-CONTAINING PROTEIN"/>
    <property type="match status" value="1"/>
</dbReference>
<name>A0A645E982_9ZZZZ</name>
<dbReference type="Gene3D" id="1.50.10.10">
    <property type="match status" value="1"/>
</dbReference>
<comment type="caution">
    <text evidence="2">The sequence shown here is derived from an EMBL/GenBank/DDBJ whole genome shotgun (WGS) entry which is preliminary data.</text>
</comment>
<dbReference type="AlphaFoldDB" id="A0A645E982"/>
<feature type="domain" description="Alpha-L-rhamnosidase six-hairpin glycosidase" evidence="1">
    <location>
        <begin position="154"/>
        <end position="226"/>
    </location>
</feature>
<organism evidence="2">
    <name type="scientific">bioreactor metagenome</name>
    <dbReference type="NCBI Taxonomy" id="1076179"/>
    <lineage>
        <taxon>unclassified sequences</taxon>
        <taxon>metagenomes</taxon>
        <taxon>ecological metagenomes</taxon>
    </lineage>
</organism>
<dbReference type="InterPro" id="IPR012341">
    <property type="entry name" value="6hp_glycosidase-like_sf"/>
</dbReference>
<protein>
    <recommendedName>
        <fullName evidence="1">Alpha-L-rhamnosidase six-hairpin glycosidase domain-containing protein</fullName>
    </recommendedName>
</protein>
<evidence type="ECO:0000259" key="1">
    <source>
        <dbReference type="Pfam" id="PF17389"/>
    </source>
</evidence>
<dbReference type="GO" id="GO:0005975">
    <property type="term" value="P:carbohydrate metabolic process"/>
    <property type="evidence" value="ECO:0007669"/>
    <property type="project" value="InterPro"/>
</dbReference>
<accession>A0A645E982</accession>
<dbReference type="EMBL" id="VSSQ01044188">
    <property type="protein sequence ID" value="MPM97991.1"/>
    <property type="molecule type" value="Genomic_DNA"/>
</dbReference>
<dbReference type="InterPro" id="IPR035396">
    <property type="entry name" value="Bac_rhamnosid6H"/>
</dbReference>
<sequence>MTRIQHDARSRFYCAAVRVVLAENCDQSEALPGSMTIQPDFSRNRKSCRLHPGGFVLLDFGRELAGGIRIVTGTSMNPQHRVRLRFGESVSECCGQPDNDHGIHDGIYLVANFGATEIGNTGFRFIRIDLPPDAETPLELIGVAAVLLMHDLPHAGSFQSSDERLNLIWKTGVYTVQLNLQDYVYDGIKRDRLVWPGDLHPELRVAAAVFDDLTLFAKTMDFARDTTPLPETMCDISSYSLWWIICQHDY</sequence>
<gene>
    <name evidence="2" type="ORF">SDC9_145172</name>
</gene>
<dbReference type="PANTHER" id="PTHR34987">
    <property type="entry name" value="C, PUTATIVE (AFU_ORTHOLOGUE AFUA_3G02880)-RELATED"/>
    <property type="match status" value="1"/>
</dbReference>
<reference evidence="2" key="1">
    <citation type="submission" date="2019-08" db="EMBL/GenBank/DDBJ databases">
        <authorList>
            <person name="Kucharzyk K."/>
            <person name="Murdoch R.W."/>
            <person name="Higgins S."/>
            <person name="Loffler F."/>
        </authorList>
    </citation>
    <scope>NUCLEOTIDE SEQUENCE</scope>
</reference>